<reference evidence="2 3" key="1">
    <citation type="submission" date="2006-06" db="EMBL/GenBank/DDBJ databases">
        <authorList>
            <person name="Moran M.A."/>
            <person name="Ferriera S."/>
            <person name="Johnson J."/>
            <person name="Kravitz S."/>
            <person name="Beeson K."/>
            <person name="Sutton G."/>
            <person name="Rogers Y.-H."/>
            <person name="Friedman R."/>
            <person name="Frazier M."/>
            <person name="Venter J.C."/>
        </authorList>
    </citation>
    <scope>NUCLEOTIDE SEQUENCE [LARGE SCALE GENOMIC DNA]</scope>
    <source>
        <strain evidence="2 3">E-37</strain>
    </source>
</reference>
<gene>
    <name evidence="2" type="ORF">SSE37_25233</name>
</gene>
<sequence>MTNRLALILGGIIAILIVWDLTLFNGANLLFLGKKLYWLIDYVAFWR</sequence>
<dbReference type="RefSeq" id="WP_005863404.1">
    <property type="nucleotide sequence ID" value="NZ_AAYA01000020.1"/>
</dbReference>
<accession>A3KA30</accession>
<evidence type="ECO:0000313" key="3">
    <source>
        <dbReference type="Proteomes" id="UP000005713"/>
    </source>
</evidence>
<keyword evidence="3" id="KW-1185">Reference proteome</keyword>
<organism evidence="2 3">
    <name type="scientific">Sagittula stellata (strain ATCC 700073 / DSM 11524 / E-37)</name>
    <dbReference type="NCBI Taxonomy" id="388399"/>
    <lineage>
        <taxon>Bacteria</taxon>
        <taxon>Pseudomonadati</taxon>
        <taxon>Pseudomonadota</taxon>
        <taxon>Alphaproteobacteria</taxon>
        <taxon>Rhodobacterales</taxon>
        <taxon>Roseobacteraceae</taxon>
        <taxon>Sagittula</taxon>
    </lineage>
</organism>
<feature type="transmembrane region" description="Helical" evidence="1">
    <location>
        <begin position="6"/>
        <end position="32"/>
    </location>
</feature>
<dbReference type="EMBL" id="AAYA01000020">
    <property type="protein sequence ID" value="EBA05973.1"/>
    <property type="molecule type" value="Genomic_DNA"/>
</dbReference>
<name>A3KA30_SAGS3</name>
<evidence type="ECO:0000256" key="1">
    <source>
        <dbReference type="SAM" id="Phobius"/>
    </source>
</evidence>
<keyword evidence="1" id="KW-0812">Transmembrane</keyword>
<protein>
    <submittedName>
        <fullName evidence="2">Uncharacterized protein</fullName>
    </submittedName>
</protein>
<evidence type="ECO:0000313" key="2">
    <source>
        <dbReference type="EMBL" id="EBA05973.1"/>
    </source>
</evidence>
<dbReference type="AlphaFoldDB" id="A3KA30"/>
<keyword evidence="1" id="KW-0472">Membrane</keyword>
<proteinExistence type="predicted"/>
<keyword evidence="1" id="KW-1133">Transmembrane helix</keyword>
<dbReference type="Proteomes" id="UP000005713">
    <property type="component" value="Unassembled WGS sequence"/>
</dbReference>
<comment type="caution">
    <text evidence="2">The sequence shown here is derived from an EMBL/GenBank/DDBJ whole genome shotgun (WGS) entry which is preliminary data.</text>
</comment>